<name>A0A0F7TZ47_PENBI</name>
<keyword evidence="3" id="KW-1185">Reference proteome</keyword>
<dbReference type="EMBL" id="CDHK01000009">
    <property type="protein sequence ID" value="CEJ60710.1"/>
    <property type="molecule type" value="Genomic_DNA"/>
</dbReference>
<evidence type="ECO:0000313" key="2">
    <source>
        <dbReference type="EMBL" id="CEJ60710.1"/>
    </source>
</evidence>
<dbReference type="InterPro" id="IPR023213">
    <property type="entry name" value="CAT-like_dom_sf"/>
</dbReference>
<sequence>MTSIEISPIHSERVFPNTRPIEHAVPLSILDATTADFACTCPIWLFERPDKVGDEFDLVNHFQKSLPITLDAYPHWAGQLKSISTLDASKLKPEELRFPLYARRFGRIYSHYGTSGDPGVEFVTASTNATLEMLSPASRTTQYPVFDRGKISLQNLVPSLRLANSVGPNDFNEAGVLPPVMAIQLTKLACGGFALAIKILHPLADIQAVMHFVQDWTKSSRWILSGSPVSKPKLTPLFDPARLDSMAAGDINGSQPDPAILSRALNLPMHRYDWWATPALCPWPQEIPEPFRNQEHTPVGPAMPWSEWEFNTPVSHYLVHLNCGQVDKIYETTIERIGDDSGGSRISRHDAILAHVWSCVTRARRLGGDTGLVHCDLAYGTRPVLGLGDHFIGSPSLMMNIEMTGVELASPDIPEKERRLSIARCIRKTVNRVGDKAALAAHLHSVAYEKTPQRIWQGFLGRRHLIVTTWARAGLYEIDFGLNSFPGIRYAEGVLPTLDGDVLIKDAPPSKDHDGLTGAKNWTDHGVDVSLHLRTEDMERLIRDPMFLP</sequence>
<dbReference type="Proteomes" id="UP000042958">
    <property type="component" value="Unassembled WGS sequence"/>
</dbReference>
<accession>A0A0F7TZ47</accession>
<gene>
    <name evidence="2" type="ORF">PMG11_09273</name>
</gene>
<evidence type="ECO:0008006" key="4">
    <source>
        <dbReference type="Google" id="ProtNLM"/>
    </source>
</evidence>
<dbReference type="Gene3D" id="3.30.559.10">
    <property type="entry name" value="Chloramphenicol acetyltransferase-like domain"/>
    <property type="match status" value="2"/>
</dbReference>
<organism evidence="2 3">
    <name type="scientific">Penicillium brasilianum</name>
    <dbReference type="NCBI Taxonomy" id="104259"/>
    <lineage>
        <taxon>Eukaryota</taxon>
        <taxon>Fungi</taxon>
        <taxon>Dikarya</taxon>
        <taxon>Ascomycota</taxon>
        <taxon>Pezizomycotina</taxon>
        <taxon>Eurotiomycetes</taxon>
        <taxon>Eurotiomycetidae</taxon>
        <taxon>Eurotiales</taxon>
        <taxon>Aspergillaceae</taxon>
        <taxon>Penicillium</taxon>
    </lineage>
</organism>
<proteinExistence type="predicted"/>
<dbReference type="STRING" id="104259.A0A0F7TZ47"/>
<dbReference type="AlphaFoldDB" id="A0A0F7TZ47"/>
<reference evidence="3" key="1">
    <citation type="journal article" date="2015" name="Genome Announc.">
        <title>Draft genome sequence of the fungus Penicillium brasilianum MG11.</title>
        <authorList>
            <person name="Horn F."/>
            <person name="Linde J."/>
            <person name="Mattern D.J."/>
            <person name="Walther G."/>
            <person name="Guthke R."/>
            <person name="Brakhage A.A."/>
            <person name="Valiante V."/>
        </authorList>
    </citation>
    <scope>NUCLEOTIDE SEQUENCE [LARGE SCALE GENOMIC DNA]</scope>
    <source>
        <strain evidence="3">MG11</strain>
    </source>
</reference>
<dbReference type="GO" id="GO:0044550">
    <property type="term" value="P:secondary metabolite biosynthetic process"/>
    <property type="evidence" value="ECO:0007669"/>
    <property type="project" value="TreeGrafter"/>
</dbReference>
<evidence type="ECO:0000256" key="1">
    <source>
        <dbReference type="ARBA" id="ARBA00022679"/>
    </source>
</evidence>
<dbReference type="Pfam" id="PF02458">
    <property type="entry name" value="Transferase"/>
    <property type="match status" value="1"/>
</dbReference>
<dbReference type="GO" id="GO:0016747">
    <property type="term" value="F:acyltransferase activity, transferring groups other than amino-acyl groups"/>
    <property type="evidence" value="ECO:0007669"/>
    <property type="project" value="TreeGrafter"/>
</dbReference>
<keyword evidence="1" id="KW-0808">Transferase</keyword>
<dbReference type="OrthoDB" id="444127at2759"/>
<evidence type="ECO:0000313" key="3">
    <source>
        <dbReference type="Proteomes" id="UP000042958"/>
    </source>
</evidence>
<dbReference type="PANTHER" id="PTHR31642">
    <property type="entry name" value="TRICHOTHECENE 3-O-ACETYLTRANSFERASE"/>
    <property type="match status" value="1"/>
</dbReference>
<dbReference type="InterPro" id="IPR050317">
    <property type="entry name" value="Plant_Fungal_Acyltransferase"/>
</dbReference>
<dbReference type="PANTHER" id="PTHR31642:SF310">
    <property type="entry name" value="FATTY ALCOHOL:CAFFEOYL-COA ACYLTRANSFERASE"/>
    <property type="match status" value="1"/>
</dbReference>
<protein>
    <recommendedName>
        <fullName evidence="4">Transferase family protein</fullName>
    </recommendedName>
</protein>